<name>A0ABQ0S6A9_9PSEU</name>
<dbReference type="EMBL" id="BJNH01000080">
    <property type="protein sequence ID" value="GEC28450.1"/>
    <property type="molecule type" value="Genomic_DNA"/>
</dbReference>
<comment type="caution">
    <text evidence="2">The sequence shown here is derived from an EMBL/GenBank/DDBJ whole genome shotgun (WGS) entry which is preliminary data.</text>
</comment>
<protein>
    <submittedName>
        <fullName evidence="2">Uncharacterized protein</fullName>
    </submittedName>
</protein>
<reference evidence="2 3" key="1">
    <citation type="submission" date="2019-06" db="EMBL/GenBank/DDBJ databases">
        <title>Whole genome shotgun sequence of Pseudonocardia saturnea NBRC 14499.</title>
        <authorList>
            <person name="Hosoyama A."/>
            <person name="Uohara A."/>
            <person name="Ohji S."/>
            <person name="Ichikawa N."/>
        </authorList>
    </citation>
    <scope>NUCLEOTIDE SEQUENCE [LARGE SCALE GENOMIC DNA]</scope>
    <source>
        <strain evidence="2 3">NBRC 14499</strain>
    </source>
</reference>
<feature type="region of interest" description="Disordered" evidence="1">
    <location>
        <begin position="133"/>
        <end position="156"/>
    </location>
</feature>
<gene>
    <name evidence="2" type="ORF">PSA01_54790</name>
</gene>
<dbReference type="Proteomes" id="UP000320693">
    <property type="component" value="Unassembled WGS sequence"/>
</dbReference>
<evidence type="ECO:0000256" key="1">
    <source>
        <dbReference type="SAM" id="MobiDB-lite"/>
    </source>
</evidence>
<accession>A0ABQ0S6A9</accession>
<organism evidence="2 3">
    <name type="scientific">Pseudonocardia saturnea</name>
    <dbReference type="NCBI Taxonomy" id="33909"/>
    <lineage>
        <taxon>Bacteria</taxon>
        <taxon>Bacillati</taxon>
        <taxon>Actinomycetota</taxon>
        <taxon>Actinomycetes</taxon>
        <taxon>Pseudonocardiales</taxon>
        <taxon>Pseudonocardiaceae</taxon>
        <taxon>Pseudonocardia</taxon>
    </lineage>
</organism>
<keyword evidence="3" id="KW-1185">Reference proteome</keyword>
<evidence type="ECO:0000313" key="3">
    <source>
        <dbReference type="Proteomes" id="UP000320693"/>
    </source>
</evidence>
<proteinExistence type="predicted"/>
<sequence length="156" mass="17322">MAPDAARARRTNRELTRARLPSHPILSDQIPVLVPENHQVNPYDRTKIIISGMSQVRRSTAPTRSCAPSWTTRRVGYVLAIGCDRRIPTQAGLIRADEIAADLPRRAWQRLSAGAGARGQRYYDWALISRPDPTGAADPGRHPVLVATRAPPPRHR</sequence>
<evidence type="ECO:0000313" key="2">
    <source>
        <dbReference type="EMBL" id="GEC28450.1"/>
    </source>
</evidence>